<dbReference type="EMBL" id="BQNB010021754">
    <property type="protein sequence ID" value="GJU09731.1"/>
    <property type="molecule type" value="Genomic_DNA"/>
</dbReference>
<name>A0ABQ5JB10_9ASTR</name>
<accession>A0ABQ5JB10</accession>
<organism evidence="1 2">
    <name type="scientific">Tanacetum coccineum</name>
    <dbReference type="NCBI Taxonomy" id="301880"/>
    <lineage>
        <taxon>Eukaryota</taxon>
        <taxon>Viridiplantae</taxon>
        <taxon>Streptophyta</taxon>
        <taxon>Embryophyta</taxon>
        <taxon>Tracheophyta</taxon>
        <taxon>Spermatophyta</taxon>
        <taxon>Magnoliopsida</taxon>
        <taxon>eudicotyledons</taxon>
        <taxon>Gunneridae</taxon>
        <taxon>Pentapetalae</taxon>
        <taxon>asterids</taxon>
        <taxon>campanulids</taxon>
        <taxon>Asterales</taxon>
        <taxon>Asteraceae</taxon>
        <taxon>Asteroideae</taxon>
        <taxon>Anthemideae</taxon>
        <taxon>Anthemidinae</taxon>
        <taxon>Tanacetum</taxon>
    </lineage>
</organism>
<reference evidence="1" key="2">
    <citation type="submission" date="2022-01" db="EMBL/GenBank/DDBJ databases">
        <authorList>
            <person name="Yamashiro T."/>
            <person name="Shiraishi A."/>
            <person name="Satake H."/>
            <person name="Nakayama K."/>
        </authorList>
    </citation>
    <scope>NUCLEOTIDE SEQUENCE</scope>
</reference>
<evidence type="ECO:0000313" key="2">
    <source>
        <dbReference type="Proteomes" id="UP001151760"/>
    </source>
</evidence>
<gene>
    <name evidence="1" type="ORF">Tco_1132127</name>
</gene>
<comment type="caution">
    <text evidence="1">The sequence shown here is derived from an EMBL/GenBank/DDBJ whole genome shotgun (WGS) entry which is preliminary data.</text>
</comment>
<proteinExistence type="predicted"/>
<protein>
    <submittedName>
        <fullName evidence="1">Uncharacterized protein</fullName>
    </submittedName>
</protein>
<reference evidence="1" key="1">
    <citation type="journal article" date="2022" name="Int. J. Mol. Sci.">
        <title>Draft Genome of Tanacetum Coccineum: Genomic Comparison of Closely Related Tanacetum-Family Plants.</title>
        <authorList>
            <person name="Yamashiro T."/>
            <person name="Shiraishi A."/>
            <person name="Nakayama K."/>
            <person name="Satake H."/>
        </authorList>
    </citation>
    <scope>NUCLEOTIDE SEQUENCE</scope>
</reference>
<keyword evidence="2" id="KW-1185">Reference proteome</keyword>
<dbReference type="Proteomes" id="UP001151760">
    <property type="component" value="Unassembled WGS sequence"/>
</dbReference>
<sequence length="379" mass="43230">MPRRIELPVRAELRGIEERETFAYRAKSMETRQPCARSKAYCSGQLEQDVTIFSRLRGPVGWSRRVDHIGDTVAVPKLRSRARESSDHLDGFEKMDASVFIALAIAQHSLSQVQILRLALYKTMPYIMWNAQVKYTIVSRKQLIMPCANTEENEWTDKVLPGGMCSMDVPRRRDRQVFENVYRGLPIMKHGSDIRHQSQSTMQDELYHSAPAKVYVVGNARANPDNVVAGSSVSTPTSIDLRSGGYLSPSLSGSRRRHSEDCSSNSLLCHYEFQVYDIWFETKHLPVIWTLLNQATTLFGELLTWNHSLSLRLHTDEGETDPLDKLAKCNPKVRWFTRHGIPVSINLSDHDAEIAIQFLGGHSERFGYNLDMRTLPYHP</sequence>
<evidence type="ECO:0000313" key="1">
    <source>
        <dbReference type="EMBL" id="GJU09731.1"/>
    </source>
</evidence>